<dbReference type="InterPro" id="IPR012334">
    <property type="entry name" value="Pectin_lyas_fold"/>
</dbReference>
<dbReference type="GO" id="GO:0005576">
    <property type="term" value="C:extracellular region"/>
    <property type="evidence" value="ECO:0007669"/>
    <property type="project" value="UniProtKB-SubCell"/>
</dbReference>
<evidence type="ECO:0000313" key="6">
    <source>
        <dbReference type="Proteomes" id="UP000246077"/>
    </source>
</evidence>
<dbReference type="InterPro" id="IPR011050">
    <property type="entry name" value="Pectin_lyase_fold/virulence"/>
</dbReference>
<organism evidence="5 6">
    <name type="scientific">Zavarzinia compransoris</name>
    <dbReference type="NCBI Taxonomy" id="1264899"/>
    <lineage>
        <taxon>Bacteria</taxon>
        <taxon>Pseudomonadati</taxon>
        <taxon>Pseudomonadota</taxon>
        <taxon>Alphaproteobacteria</taxon>
        <taxon>Rhodospirillales</taxon>
        <taxon>Zavarziniaceae</taxon>
        <taxon>Zavarzinia</taxon>
    </lineage>
</organism>
<reference evidence="6" key="1">
    <citation type="submission" date="2018-05" db="EMBL/GenBank/DDBJ databases">
        <title>Zavarzinia sp. HR-AS.</title>
        <authorList>
            <person name="Lee Y."/>
            <person name="Jeon C.O."/>
        </authorList>
    </citation>
    <scope>NUCLEOTIDE SEQUENCE [LARGE SCALE GENOMIC DNA]</scope>
    <source>
        <strain evidence="6">DSM 1231</strain>
    </source>
</reference>
<keyword evidence="3" id="KW-0732">Signal</keyword>
<sequence length="3275" mass="314813">MGWPNWAYLMKMGPKSWRCKARDMDFSSPLGRNPLLIRPKFVNLPTGLSGEEMGQRPGNRRHRLAPGRHFRFGGLRGTTALLPVAMAGIAAWVPGHAAFAQDGLAVPTGGAVVAGSAAIANSAAGKVVVDQGSERAVIDWKGFDVGAEATVRFNQPGAQSITVNRVTEGGASLIDGQVSANGRVVILNPNGVLIGAGGRIDAAGVVASTARIDTEGFMAGDATLKFLPGGNDSATVENRGTITAGEAGIVTLAGPNVKNSGTIAARAGRVNLAAGETYTLDLAGDGLVELAVTGAGRSLEQAGLVEGATVVMSADAAAGVVQNVVNVSGVVRATGIAQQGGVIVLDGGRGGVAVTGTLDASAPAGGGTGGAVTVTGKEIALAGAKIDASGAQGGGAVRIGGGRQGQGPLAPAEKLTVDAATTVKADAGTAGKGGDVVLWSDGTTIFQGLVSAKGGVRGGDGGEAEVSGKAWLDYAGFTDLTAAAGTTGNLLLDPYNIAIVADGTDSAWVRLMTDDNIPAQGTTVIKASTVITALGNANVTLSTGAAGSPGTDQGNITVDAALTWNTGQTLTLTAANAISINAPITIGGAGGLALNYNAADPMNLGFAAPVTYVAADGSALTASAGGTLSVNGSAYTLIYTMAQLDAIDATSGIDGTAITTYGAGLAGRYALARDLNAAGTTYTRSVVGTGGVPFTGIFEGLGHTIASLKIDSSNDYTGLFAAAFGGTLRDFGLTDVDIRGNVYTGAAAGSVSSGGAAVRVHVTGGTVTGASKSGGLAGTANGGTIVGSHASAAASGTQEVGGLVGYVSASGIVSTSYATGAVLGTGKVGGLAGDNTGTITRSHALGAVTTVGIGGGLVGVLQAGGTITESYSASTVTGNNTIGGLVGDANGAISKSYALGAVTGTGTGSTVGGLVGVLSAGGTITQSYAAGTVKGSILVGGLVGDSVGTITEAYAAGTVVGSTYVGGFLGRLSAGTITSGYYDTDRAGVAVAVGIGAATGVTGLARATFQNGSLPAGFNDSVWATASGLYPYLSVFYPNGARAVSGTAYDFSGALADKTITIVANGATVAQAVTDPKGYYYALTAANLLADGAAVFAYEAGTKAATAAKAGTAAAVGGVDLLNGHLTLSTTASTLDALPDAALTVATATAAVAGNAAATTVLDEVRTRIGYLSSAPVFTVGQAKTVAAGTALSVRVASGAITVGAAVTIENNAALGLYAGGTLALTAPITVKGTGSLGLGYNTADPANFKVAVPIAFTDAGGGAITADAGARLSINGKAYTLIYSLAELDAIDGVNAIDGTTVTAPTAGLAGYYALANTLDARGTTFTRALIGNTAAFTGSFTGLGRRIDGLTINAGTTANTGLFGTVTGGLVRDLTLNGGSIRGGNTTGGLIGAVGGTATVAYIASSAAVIGANSVGGIFGTVLSGSAVTATQLVAMGYVSGTANVGGLFGTMVAFTLSNAVFDRETAGVTTASPTLTAPGFGRTTAELQAGALFTGLDATVWSAQAGLYHSLKVSYPESTYAVTGTFLDALGAGMKAAEVAVVAGGVTIGSALTGANGYYYALAAGAAPAADTPILAYSSSPAAATLAAASGGLATTNVDLLAGNLATVTAATTLSAAPNTTTLPAAALAVAGSHAAALAAVNATKDSIALIATGASFTLDQNLSLTGGLTVKTASGSAATIAGTVDIENGASLKLLSGGSLTITGAIKVKGTGSLALGHATGVNNLRLAAPISFTAADGSAISASAGASLAINGSAYTLVFSMAELDAIDGVNAVDGTALTAHGAGLAGSYALAGDLVAVGTTYTRALIGTDTNRFTGTLEGLGHSITGLTINVGSSYYGGLIGGATAGAVVRDLALNGGSVRGNALTGALIGYATAGAVTVAYVFSSVAVTTASTGAGGLIGYSAGATLMITNSLVTGAVTSPVTVGAFVSSQNRGSVTITNSVFDSTTTGATRDNGSVAANSGQTTATLQAGVLPTGLDSTVWGTGAGLYPYLKAGNPDGVKAITGTVYAGLGTAVTSVIGVYAAAGGTLLGGGNSGVNGYYYIPVSASGFATGTAALVYSTTQGVTPATAAAGAVTAADLRAGYLSLTTDALTLAGLPDTAALSSVTSVASAVAALGVAKQNILLTATGASLTVTGPLDLSAKLTLRTGTGAPIALNGAVTVASGGGLSLLAGGTLALNAPITLRGAAGLVLGYDAAAVGNLAVAAPVTFVAADGSAIAARPDSGGGTLTVNGQAHTLIYSAAELAAISSGLAGNYALARDFAAPGTAYGAAVVTGVFTGNLFGLKHEITGLAIAGASNLGLFAEVQTGGVIRDLGLAGVSVTGVSNVGALAGKWVRGTLYNTTASGVVTGQSQVGGLIGFAATAAVGQTADFSRLGFSGAVTAANFAGGLIGAVNGLAAVSLTQSYAHAGVTASDSSAGGLVGAVGSLVTVRQSYAIGAVRGVQKVGGLIGEVSTTTGVTVAETFVSAAVGGGSAVGALIGSDAGADLSSNYFDTATAGITAGGPGVTGLTTAALQGGSLPAGFNSTVWSTGAGLYPYLTAAFPGGVQALTGIATLGAGPLASNATALQAVAVAGAAGYIGGTYTGANGYYYIVAPTGNLAAGAHYLAYSTSANAAVLGVAGSGGATGNVAFTANTLEVGAAALAAQASTTLNAVTAIGTASAAKAPGLPAFLAALPNVKLTAAGAFTLDAAINVTGTVSIAAGGNLTVAATGGVRSGGNATLSTTAAFINNAGAGAGAVSVTGAGSRWLVYSNTAAGDTFGGLDSGNTAVWNTAAGAAVSQAGNRYVFAEQPTLTFTAEDKSKVYGAAAVTLTYKVTGLSTGVTGAFAADTEATALSGTPVVASAGNTPAAAAGDYAITVTQGSLLALSGYKIAFGDAAKLTVTKAILTASLTGTASKVYDGTGGATLAAGNYSLAGVIGTDNVTLTPVTAGTYDTKNVGTGKVVTVTGLTLTGTAASNYTLASTTITGTIGTITAKALTASLTGTASKVYDGTTGATLTTGNFGLAGVLGTEAVTLTPVTTGTYDTKTVGTGKTVTVTGLTLTGTDAANYTLTSSTITGTIGTITAKALTASLTGTASKVYDGTTTATLTTGNFGLAGVLGTEAVSLTPVTTGTYDTKTVGTGKGVTVTGLTLTGSDAGNYTLPSTTVTGAIGTITAKALTASLTGTASKVYDGTTTATLTTGNFGLTGVLGTEAVSLTPVTTGTYDTKTVGTGKTVTVTGLTLTGTDAANYMLASTTVTGTIGTITAKALTASLTGRSGRSRRRP</sequence>
<keyword evidence="6" id="KW-1185">Reference proteome</keyword>
<dbReference type="Gene3D" id="2.160.20.110">
    <property type="match status" value="4"/>
</dbReference>
<dbReference type="EMBL" id="QGLF01000011">
    <property type="protein sequence ID" value="PWR17525.1"/>
    <property type="molecule type" value="Genomic_DNA"/>
</dbReference>
<evidence type="ECO:0000313" key="5">
    <source>
        <dbReference type="EMBL" id="PWR17525.1"/>
    </source>
</evidence>
<dbReference type="InterPro" id="IPR008638">
    <property type="entry name" value="FhaB/CdiA-like_TPS"/>
</dbReference>
<feature type="domain" description="Filamentous haemagglutinin FhaB/tRNA nuclease CdiA-like TPS" evidence="4">
    <location>
        <begin position="103"/>
        <end position="216"/>
    </location>
</feature>
<comment type="caution">
    <text evidence="5">The sequence shown here is derived from an EMBL/GenBank/DDBJ whole genome shotgun (WGS) entry which is preliminary data.</text>
</comment>
<keyword evidence="2" id="KW-0964">Secreted</keyword>
<dbReference type="Pfam" id="PF05860">
    <property type="entry name" value="TPS"/>
    <property type="match status" value="1"/>
</dbReference>
<dbReference type="PANTHER" id="PTHR12338:SF8">
    <property type="entry name" value="HEME_HEMOPEXIN-BINDING PROTEIN"/>
    <property type="match status" value="1"/>
</dbReference>
<dbReference type="SMART" id="SM00912">
    <property type="entry name" value="Haemagg_act"/>
    <property type="match status" value="1"/>
</dbReference>
<dbReference type="SUPFAM" id="SSF51126">
    <property type="entry name" value="Pectin lyase-like"/>
    <property type="match status" value="1"/>
</dbReference>
<dbReference type="Proteomes" id="UP000246077">
    <property type="component" value="Unassembled WGS sequence"/>
</dbReference>
<dbReference type="InterPro" id="IPR050909">
    <property type="entry name" value="Bact_Autotransporter_VF"/>
</dbReference>
<dbReference type="RefSeq" id="WP_109923454.1">
    <property type="nucleotide sequence ID" value="NZ_QGLF01000011.1"/>
</dbReference>
<dbReference type="PANTHER" id="PTHR12338">
    <property type="entry name" value="AUTOTRANSPORTER"/>
    <property type="match status" value="1"/>
</dbReference>
<evidence type="ECO:0000256" key="3">
    <source>
        <dbReference type="ARBA" id="ARBA00022729"/>
    </source>
</evidence>
<name>A0A317DXG1_9PROT</name>
<evidence type="ECO:0000259" key="4">
    <source>
        <dbReference type="SMART" id="SM00912"/>
    </source>
</evidence>
<comment type="subcellular location">
    <subcellularLocation>
        <location evidence="1">Secreted</location>
    </subcellularLocation>
</comment>
<dbReference type="Gene3D" id="2.160.20.10">
    <property type="entry name" value="Single-stranded right-handed beta-helix, Pectin lyase-like"/>
    <property type="match status" value="1"/>
</dbReference>
<dbReference type="Pfam" id="PF18657">
    <property type="entry name" value="YDG"/>
    <property type="match status" value="4"/>
</dbReference>
<protein>
    <recommendedName>
        <fullName evidence="4">Filamentous haemagglutinin FhaB/tRNA nuclease CdiA-like TPS domain-containing protein</fullName>
    </recommendedName>
</protein>
<accession>A0A317DXG1</accession>
<dbReference type="NCBIfam" id="TIGR01901">
    <property type="entry name" value="adhes_NPXG"/>
    <property type="match status" value="1"/>
</dbReference>
<evidence type="ECO:0000256" key="2">
    <source>
        <dbReference type="ARBA" id="ARBA00022525"/>
    </source>
</evidence>
<dbReference type="InterPro" id="IPR041248">
    <property type="entry name" value="YDG"/>
</dbReference>
<evidence type="ECO:0000256" key="1">
    <source>
        <dbReference type="ARBA" id="ARBA00004613"/>
    </source>
</evidence>
<gene>
    <name evidence="5" type="ORF">DKG75_22530</name>
</gene>
<proteinExistence type="predicted"/>